<accession>A0A9D7HJX3</accession>
<feature type="transmembrane region" description="Helical" evidence="1">
    <location>
        <begin position="423"/>
        <end position="444"/>
    </location>
</feature>
<sequence>MRMIVHALLLAPALALAETPADYAYSAPIAVSAATPFQRVELPATVYRVLTHGDLRDLRVFNAAGEVVPHAIEPRRSAKIEKAAMIDVPLFALPQAASGSGSLSVQVEKRGDGTIVSVLRDTPVNAQDAPDAYLIDASRLERTVGALELVPADASAQFIGRMRVEASDDLAHWRTLAGNAPLLVTHANGQTLSRLRIEWPATAAKYWRASWVGGSSPQGAVRFERAALEPASSTREPARIWQRVEPLRIGGSEGKYAYELPVGAPIDRLRLHLPQPNSVVPVTLLTRSRSEDPWQTIGNYTVYRLQQDGIEFANPDIAVGPMRELLLRIDNRGGGLGSGAPILEIGWTPHTLVFAGRGAGPYRLVYGSAQATAAAYPIQSLVPDYGDGSSEAVRKLIGAAALGEATAAGGEAQLRPQVDFKRWTLWGVLLAAVLLLGGMAYRLWRQMGTRGPDSDSEQR</sequence>
<organism evidence="3 4">
    <name type="scientific">Candidatus Methylophosphatis roskildensis</name>
    <dbReference type="NCBI Taxonomy" id="2899263"/>
    <lineage>
        <taxon>Bacteria</taxon>
        <taxon>Pseudomonadati</taxon>
        <taxon>Pseudomonadota</taxon>
        <taxon>Betaproteobacteria</taxon>
        <taxon>Nitrosomonadales</taxon>
        <taxon>Sterolibacteriaceae</taxon>
        <taxon>Candidatus Methylophosphatis</taxon>
    </lineage>
</organism>
<feature type="signal peptide" evidence="2">
    <location>
        <begin position="1"/>
        <end position="17"/>
    </location>
</feature>
<keyword evidence="2" id="KW-0732">Signal</keyword>
<gene>
    <name evidence="3" type="ORF">IPH26_05525</name>
</gene>
<evidence type="ECO:0000313" key="4">
    <source>
        <dbReference type="Proteomes" id="UP000807785"/>
    </source>
</evidence>
<dbReference type="Proteomes" id="UP000807785">
    <property type="component" value="Unassembled WGS sequence"/>
</dbReference>
<dbReference type="Pfam" id="PF13163">
    <property type="entry name" value="DUF3999"/>
    <property type="match status" value="1"/>
</dbReference>
<evidence type="ECO:0000313" key="3">
    <source>
        <dbReference type="EMBL" id="MBK6972427.1"/>
    </source>
</evidence>
<comment type="caution">
    <text evidence="3">The sequence shown here is derived from an EMBL/GenBank/DDBJ whole genome shotgun (WGS) entry which is preliminary data.</text>
</comment>
<reference evidence="3" key="1">
    <citation type="submission" date="2020-10" db="EMBL/GenBank/DDBJ databases">
        <title>Connecting structure to function with the recovery of over 1000 high-quality activated sludge metagenome-assembled genomes encoding full-length rRNA genes using long-read sequencing.</title>
        <authorList>
            <person name="Singleton C.M."/>
            <person name="Petriglieri F."/>
            <person name="Kristensen J.M."/>
            <person name="Kirkegaard R.H."/>
            <person name="Michaelsen T.Y."/>
            <person name="Andersen M.H."/>
            <person name="Karst S.M."/>
            <person name="Dueholm M.S."/>
            <person name="Nielsen P.H."/>
            <person name="Albertsen M."/>
        </authorList>
    </citation>
    <scope>NUCLEOTIDE SEQUENCE</scope>
    <source>
        <strain evidence="3">Bjer_18-Q3-R1-45_BAT3C.347</strain>
    </source>
</reference>
<evidence type="ECO:0000256" key="2">
    <source>
        <dbReference type="SAM" id="SignalP"/>
    </source>
</evidence>
<protein>
    <submittedName>
        <fullName evidence="3">DUF3999 domain-containing protein</fullName>
    </submittedName>
</protein>
<name>A0A9D7HJX3_9PROT</name>
<keyword evidence="1" id="KW-1133">Transmembrane helix</keyword>
<feature type="chain" id="PRO_5038723995" evidence="2">
    <location>
        <begin position="18"/>
        <end position="459"/>
    </location>
</feature>
<dbReference type="InterPro" id="IPR025060">
    <property type="entry name" value="DUF3999"/>
</dbReference>
<dbReference type="EMBL" id="JADJEV010000002">
    <property type="protein sequence ID" value="MBK6972427.1"/>
    <property type="molecule type" value="Genomic_DNA"/>
</dbReference>
<proteinExistence type="predicted"/>
<keyword evidence="1" id="KW-0472">Membrane</keyword>
<dbReference type="AlphaFoldDB" id="A0A9D7HJX3"/>
<keyword evidence="1" id="KW-0812">Transmembrane</keyword>
<evidence type="ECO:0000256" key="1">
    <source>
        <dbReference type="SAM" id="Phobius"/>
    </source>
</evidence>